<dbReference type="GO" id="GO:0008270">
    <property type="term" value="F:zinc ion binding"/>
    <property type="evidence" value="ECO:0007669"/>
    <property type="project" value="UniProtKB-KW"/>
</dbReference>
<sequence>MGDNANHHHGKEEVELKHLCKYCGRRFRSGRSLGGHLRSHMQLMRQPQADGKVLFVRKLPPLSYYTEFPFFCYSDYSNSDVGVPKKEDGDNVEAFLASLDPNHETCPSRTVFKLLREGAIGCLTALLERKLSHNRLDLFAYPDSCRPLIFEAAELGFYGAVELFLQHGVPPSARVPTHYRQPDQLPIDAALYASCLDQFDSAPKGKIYYDQRLCTLMHWLPKWISYDFDWWHTVKLLGRATEQGLLEMRILHYARYGQAPKLLWLLLAVPDRVLSPTFFRDTILQQRFGTAPLSLRDFLIAQLAFLTGISLAIEPNRSLPYKSIRHDLHCRISSITCSLQLLEVFRRAGPQLCNVMAMLEKEKEKKWEREKEREIYPLLPDYPIAQQFKTVLKEAGFPMASLRCPVRTAHPSEETMHGGYHYWMNLRDDYPGLELLIRPPHVCRSKILDSDFNKAIEKLCHHPCLKEWTSQMSIFKLLFIFCIPDVVEKMQSVLPLEPKYVNPTTVIQPAYLAELCFIYITEGQIVNFTAALMAAQVLLRLGYPLRPQTSRHSNNDVDHHHHKSVAPTVYEWLLHALMRVLDEEISLTGKPKDNDSVQICKEKRLMISSAFQLTKIFDTAAQDINWYLHSPRYKEVADLKLIVNDVASLLKGTGFALRPQDIYVNDLNCFSSKSGSSKTKLRGNSSSFGPLPHTGKSLTISTRTIKSSFSAPCISELSAPSIGKHSARSYHSFPTSRYQGNKSLSLPPGNGVSSVEKKVEATRRLDAMSRKNWRFLAVIKRAMMRF</sequence>
<keyword evidence="1" id="KW-0479">Metal-binding</keyword>
<evidence type="ECO:0000256" key="1">
    <source>
        <dbReference type="PROSITE-ProRule" id="PRU00042"/>
    </source>
</evidence>
<feature type="domain" description="C2H2-type" evidence="2">
    <location>
        <begin position="18"/>
        <end position="40"/>
    </location>
</feature>
<reference evidence="3" key="1">
    <citation type="submission" date="2022-08" db="EMBL/GenBank/DDBJ databases">
        <authorList>
            <person name="Gutierrez-Valencia J."/>
        </authorList>
    </citation>
    <scope>NUCLEOTIDE SEQUENCE</scope>
</reference>
<name>A0AAV0N846_9ROSI</name>
<comment type="caution">
    <text evidence="3">The sequence shown here is derived from an EMBL/GenBank/DDBJ whole genome shotgun (WGS) entry which is preliminary data.</text>
</comment>
<protein>
    <recommendedName>
        <fullName evidence="2">C2H2-type domain-containing protein</fullName>
    </recommendedName>
</protein>
<keyword evidence="1" id="KW-0863">Zinc-finger</keyword>
<gene>
    <name evidence="3" type="ORF">LITE_LOCUS32101</name>
</gene>
<keyword evidence="1" id="KW-0862">Zinc</keyword>
<evidence type="ECO:0000313" key="3">
    <source>
        <dbReference type="EMBL" id="CAI0454771.1"/>
    </source>
</evidence>
<dbReference type="InterPro" id="IPR013087">
    <property type="entry name" value="Znf_C2H2_type"/>
</dbReference>
<evidence type="ECO:0000259" key="2">
    <source>
        <dbReference type="PROSITE" id="PS50157"/>
    </source>
</evidence>
<dbReference type="EMBL" id="CAMGYJ010000008">
    <property type="protein sequence ID" value="CAI0454771.1"/>
    <property type="molecule type" value="Genomic_DNA"/>
</dbReference>
<dbReference type="Proteomes" id="UP001154282">
    <property type="component" value="Unassembled WGS sequence"/>
</dbReference>
<dbReference type="PROSITE" id="PS00028">
    <property type="entry name" value="ZINC_FINGER_C2H2_1"/>
    <property type="match status" value="1"/>
</dbReference>
<organism evidence="3 4">
    <name type="scientific">Linum tenue</name>
    <dbReference type="NCBI Taxonomy" id="586396"/>
    <lineage>
        <taxon>Eukaryota</taxon>
        <taxon>Viridiplantae</taxon>
        <taxon>Streptophyta</taxon>
        <taxon>Embryophyta</taxon>
        <taxon>Tracheophyta</taxon>
        <taxon>Spermatophyta</taxon>
        <taxon>Magnoliopsida</taxon>
        <taxon>eudicotyledons</taxon>
        <taxon>Gunneridae</taxon>
        <taxon>Pentapetalae</taxon>
        <taxon>rosids</taxon>
        <taxon>fabids</taxon>
        <taxon>Malpighiales</taxon>
        <taxon>Linaceae</taxon>
        <taxon>Linum</taxon>
    </lineage>
</organism>
<keyword evidence="4" id="KW-1185">Reference proteome</keyword>
<evidence type="ECO:0000313" key="4">
    <source>
        <dbReference type="Proteomes" id="UP001154282"/>
    </source>
</evidence>
<accession>A0AAV0N846</accession>
<proteinExistence type="predicted"/>
<dbReference type="AlphaFoldDB" id="A0AAV0N846"/>
<dbReference type="Pfam" id="PF13912">
    <property type="entry name" value="zf-C2H2_6"/>
    <property type="match status" value="1"/>
</dbReference>
<dbReference type="PROSITE" id="PS50157">
    <property type="entry name" value="ZINC_FINGER_C2H2_2"/>
    <property type="match status" value="1"/>
</dbReference>